<accession>A0A4Q2EET0</accession>
<comment type="caution">
    <text evidence="2">The sequence shown here is derived from an EMBL/GenBank/DDBJ whole genome shotgun (WGS) entry which is preliminary data.</text>
</comment>
<dbReference type="AlphaFoldDB" id="A0A4Q2EET0"/>
<evidence type="ECO:0000256" key="1">
    <source>
        <dbReference type="SAM" id="Phobius"/>
    </source>
</evidence>
<sequence>MRLSFYGALWRLLPGPVAVKVLLAVILFLGVVWALLTWVFPAIAPLMPFNGLFPIEGGWVTARAER</sequence>
<gene>
    <name evidence="2" type="ORF">C1706_11075</name>
</gene>
<protein>
    <recommendedName>
        <fullName evidence="4">DUF4175 domain-containing protein</fullName>
    </recommendedName>
</protein>
<evidence type="ECO:0000313" key="3">
    <source>
        <dbReference type="Proteomes" id="UP000290624"/>
    </source>
</evidence>
<keyword evidence="1" id="KW-0812">Transmembrane</keyword>
<organism evidence="2 3">
    <name type="scientific">Propioniciclava flava</name>
    <dbReference type="NCBI Taxonomy" id="2072026"/>
    <lineage>
        <taxon>Bacteria</taxon>
        <taxon>Bacillati</taxon>
        <taxon>Actinomycetota</taxon>
        <taxon>Actinomycetes</taxon>
        <taxon>Propionibacteriales</taxon>
        <taxon>Propionibacteriaceae</taxon>
        <taxon>Propioniciclava</taxon>
    </lineage>
</organism>
<dbReference type="Proteomes" id="UP000290624">
    <property type="component" value="Unassembled WGS sequence"/>
</dbReference>
<evidence type="ECO:0000313" key="2">
    <source>
        <dbReference type="EMBL" id="RXW31689.1"/>
    </source>
</evidence>
<feature type="transmembrane region" description="Helical" evidence="1">
    <location>
        <begin position="21"/>
        <end position="44"/>
    </location>
</feature>
<dbReference type="EMBL" id="PPCV01000007">
    <property type="protein sequence ID" value="RXW31689.1"/>
    <property type="molecule type" value="Genomic_DNA"/>
</dbReference>
<dbReference type="RefSeq" id="WP_129459295.1">
    <property type="nucleotide sequence ID" value="NZ_PPCV01000007.1"/>
</dbReference>
<name>A0A4Q2EET0_9ACTN</name>
<dbReference type="OrthoDB" id="3267875at2"/>
<proteinExistence type="predicted"/>
<keyword evidence="1" id="KW-0472">Membrane</keyword>
<reference evidence="2 3" key="1">
    <citation type="submission" date="2018-01" db="EMBL/GenBank/DDBJ databases">
        <title>Lactibacter flavus gen. nov., sp. nov., a novel bacterium of the family Propionibacteriaceae isolated from raw milk and dairy products.</title>
        <authorList>
            <person name="Wenning M."/>
            <person name="Breitenwieser F."/>
            <person name="Huptas C."/>
            <person name="von Neubeck M."/>
            <person name="Busse H.-J."/>
            <person name="Scherer S."/>
        </authorList>
    </citation>
    <scope>NUCLEOTIDE SEQUENCE [LARGE SCALE GENOMIC DNA]</scope>
    <source>
        <strain evidence="2 3">VG341</strain>
    </source>
</reference>
<evidence type="ECO:0008006" key="4">
    <source>
        <dbReference type="Google" id="ProtNLM"/>
    </source>
</evidence>
<keyword evidence="1" id="KW-1133">Transmembrane helix</keyword>
<keyword evidence="3" id="KW-1185">Reference proteome</keyword>